<dbReference type="Proteomes" id="UP000092583">
    <property type="component" value="Unassembled WGS sequence"/>
</dbReference>
<dbReference type="EMBL" id="KI669461">
    <property type="protein sequence ID" value="OCF59330.1"/>
    <property type="molecule type" value="Genomic_DNA"/>
</dbReference>
<reference evidence="3" key="2">
    <citation type="submission" date="2013-12" db="EMBL/GenBank/DDBJ databases">
        <title>Evolution of pathogenesis and genome organization in the Tremellales.</title>
        <authorList>
            <person name="Cuomo C."/>
            <person name="Litvintseva A."/>
            <person name="Heitman J."/>
            <person name="Chen Y."/>
            <person name="Sun S."/>
            <person name="Springer D."/>
            <person name="Dromer F."/>
            <person name="Young S."/>
            <person name="Zeng Q."/>
            <person name="Chapman S."/>
            <person name="Gujja S."/>
            <person name="Saif S."/>
            <person name="Birren B."/>
        </authorList>
    </citation>
    <scope>NUCLEOTIDE SEQUENCE [LARGE SCALE GENOMIC DNA]</scope>
    <source>
        <strain evidence="3">CBS 10435</strain>
    </source>
</reference>
<sequence length="321" mass="36286">MSSATTPTSPRYRRSPSTPMSNLDRTLNGDSVTSSTAMRGKHPDYFLAHRPRWEALDQSCESQSEFKSKSRSRSGGHRLTIHSKPIFKVGTPFPDSQIMRELSAQANEIYERVNQFSILTIPKYCMDKDPQEFARLDEILRNVVREVNRSDESRYKSVVTKVGDYSRIHPQTDKNTNLLTEIKLPDSTEEWYEYGGNQTEKREKQNFTNDFNCFFAAASLVPPTGSIASPYLRQGHGQDDSERDDEVCKRKVEFMEHIRGLTASPDPLKGEERDEEGGSILWPVPSPTSGGFRRPSLGRRVSSMGSAVARRLSSSSPAQRK</sequence>
<reference evidence="2 3" key="1">
    <citation type="submission" date="2013-07" db="EMBL/GenBank/DDBJ databases">
        <title>The Genome Sequence of Kwoniella mangroviensis CBS10435.</title>
        <authorList>
            <consortium name="The Broad Institute Genome Sequencing Platform"/>
            <person name="Cuomo C."/>
            <person name="Litvintseva A."/>
            <person name="Chen Y."/>
            <person name="Heitman J."/>
            <person name="Sun S."/>
            <person name="Springer D."/>
            <person name="Dromer F."/>
            <person name="Young S.K."/>
            <person name="Zeng Q."/>
            <person name="Gargeya S."/>
            <person name="Fitzgerald M."/>
            <person name="Abouelleil A."/>
            <person name="Alvarado L."/>
            <person name="Berlin A.M."/>
            <person name="Chapman S.B."/>
            <person name="Dewar J."/>
            <person name="Goldberg J."/>
            <person name="Griggs A."/>
            <person name="Gujja S."/>
            <person name="Hansen M."/>
            <person name="Howarth C."/>
            <person name="Imamovic A."/>
            <person name="Larimer J."/>
            <person name="McCowan C."/>
            <person name="Murphy C."/>
            <person name="Pearson M."/>
            <person name="Priest M."/>
            <person name="Roberts A."/>
            <person name="Saif S."/>
            <person name="Shea T."/>
            <person name="Sykes S."/>
            <person name="Wortman J."/>
            <person name="Nusbaum C."/>
            <person name="Birren B."/>
        </authorList>
    </citation>
    <scope>NUCLEOTIDE SEQUENCE [LARGE SCALE GENOMIC DNA]</scope>
    <source>
        <strain evidence="2 3">CBS 10435</strain>
    </source>
</reference>
<organism evidence="2 3">
    <name type="scientific">Kwoniella mangroviensis CBS 10435</name>
    <dbReference type="NCBI Taxonomy" id="1331196"/>
    <lineage>
        <taxon>Eukaryota</taxon>
        <taxon>Fungi</taxon>
        <taxon>Dikarya</taxon>
        <taxon>Basidiomycota</taxon>
        <taxon>Agaricomycotina</taxon>
        <taxon>Tremellomycetes</taxon>
        <taxon>Tremellales</taxon>
        <taxon>Cryptococcaceae</taxon>
        <taxon>Kwoniella</taxon>
    </lineage>
</organism>
<feature type="compositionally biased region" description="Polar residues" evidence="1">
    <location>
        <begin position="312"/>
        <end position="321"/>
    </location>
</feature>
<feature type="region of interest" description="Disordered" evidence="1">
    <location>
        <begin position="1"/>
        <end position="38"/>
    </location>
</feature>
<name>A0A1B9IUX5_9TREE</name>
<evidence type="ECO:0000313" key="2">
    <source>
        <dbReference type="EMBL" id="OCF59330.1"/>
    </source>
</evidence>
<dbReference type="AlphaFoldDB" id="A0A1B9IUX5"/>
<protein>
    <submittedName>
        <fullName evidence="2">Uncharacterized protein</fullName>
    </submittedName>
</protein>
<gene>
    <name evidence="2" type="ORF">L486_03833</name>
</gene>
<feature type="compositionally biased region" description="Polar residues" evidence="1">
    <location>
        <begin position="1"/>
        <end position="37"/>
    </location>
</feature>
<accession>A0A1B9IUX5</accession>
<proteinExistence type="predicted"/>
<feature type="region of interest" description="Disordered" evidence="1">
    <location>
        <begin position="260"/>
        <end position="321"/>
    </location>
</feature>
<evidence type="ECO:0000313" key="3">
    <source>
        <dbReference type="Proteomes" id="UP000092583"/>
    </source>
</evidence>
<dbReference type="OrthoDB" id="10581737at2759"/>
<keyword evidence="3" id="KW-1185">Reference proteome</keyword>
<evidence type="ECO:0000256" key="1">
    <source>
        <dbReference type="SAM" id="MobiDB-lite"/>
    </source>
</evidence>